<proteinExistence type="predicted"/>
<sequence length="329" mass="38293">MIEKNIEMVTYEAAMKIIDDFTKSVEKPNPKRCLTDDVFNYGYYNRTYVFLFERMIQLELAKMMYSTIVCGKLSFSNDDNSSDQFLSTIKDNIVETAKFLLDYVPKKLNQSSNDVESLVVKLAIAEYNPYFENAAEELNNLKGNIQHFYNIHLASSIRQKLQDIGSATIVKKLHLFPSHHSDKHFNAFYICPSYWCTTFLNERGVNVMISRSPHPLLDYSETLKLIKVAKKEMQKLKHEIIELTKKNYWLPLPKIVENLKTEKNVTLVSSLFRSAVVTRHKTPYSKPCSFNDGISQNDFGVPTPFFRYNNSQDKDYFDDNTCFQFTFVL</sequence>
<reference evidence="2" key="1">
    <citation type="submission" date="2025-08" db="UniProtKB">
        <authorList>
            <consortium name="WormBaseParasite"/>
        </authorList>
    </citation>
    <scope>IDENTIFICATION</scope>
</reference>
<organism evidence="1 2">
    <name type="scientific">Panagrolaimus sp. JU765</name>
    <dbReference type="NCBI Taxonomy" id="591449"/>
    <lineage>
        <taxon>Eukaryota</taxon>
        <taxon>Metazoa</taxon>
        <taxon>Ecdysozoa</taxon>
        <taxon>Nematoda</taxon>
        <taxon>Chromadorea</taxon>
        <taxon>Rhabditida</taxon>
        <taxon>Tylenchina</taxon>
        <taxon>Panagrolaimomorpha</taxon>
        <taxon>Panagrolaimoidea</taxon>
        <taxon>Panagrolaimidae</taxon>
        <taxon>Panagrolaimus</taxon>
    </lineage>
</organism>
<protein>
    <submittedName>
        <fullName evidence="2">Uncharacterized protein</fullName>
    </submittedName>
</protein>
<evidence type="ECO:0000313" key="1">
    <source>
        <dbReference type="Proteomes" id="UP000887576"/>
    </source>
</evidence>
<accession>A0AC34Q568</accession>
<dbReference type="WBParaSite" id="JU765_v2.g13023.t2">
    <property type="protein sequence ID" value="JU765_v2.g13023.t2"/>
    <property type="gene ID" value="JU765_v2.g13023"/>
</dbReference>
<dbReference type="Proteomes" id="UP000887576">
    <property type="component" value="Unplaced"/>
</dbReference>
<evidence type="ECO:0000313" key="2">
    <source>
        <dbReference type="WBParaSite" id="JU765_v2.g13023.t2"/>
    </source>
</evidence>
<name>A0AC34Q568_9BILA</name>